<name>A0A7S2F576_9CHLO</name>
<dbReference type="CDD" id="cd07394">
    <property type="entry name" value="MPP_Vps29"/>
    <property type="match status" value="1"/>
</dbReference>
<evidence type="ECO:0000256" key="3">
    <source>
        <dbReference type="ARBA" id="ARBA00022448"/>
    </source>
</evidence>
<dbReference type="InterPro" id="IPR024654">
    <property type="entry name" value="Calcineurin-like_PHP_lpxH"/>
</dbReference>
<dbReference type="InterPro" id="IPR000979">
    <property type="entry name" value="Phosphodiesterase_MJ0936/Vps29"/>
</dbReference>
<accession>A0A7S2F576</accession>
<evidence type="ECO:0000256" key="1">
    <source>
        <dbReference type="ARBA" id="ARBA00005945"/>
    </source>
</evidence>
<dbReference type="InterPro" id="IPR028661">
    <property type="entry name" value="Vps29"/>
</dbReference>
<evidence type="ECO:0000313" key="7">
    <source>
        <dbReference type="EMBL" id="CAD9375780.1"/>
    </source>
</evidence>
<dbReference type="FunFam" id="3.60.21.10:FF:000015">
    <property type="entry name" value="Vacuolar protein sorting-associated protein 29"/>
    <property type="match status" value="1"/>
</dbReference>
<sequence length="195" mass="21100">MVLALVIGDMHIPHRAADLPTKFKELLVPGKIQHVICTGNLCSKDALDWLKGLCGGGTSALHVVEGDFDDDFTTLPQSKVVNIGDFRIGVTHGHAIVPWGDIEALKSVQRLMDVDVLVTGHTHAFAAYKVNGDKALIINPGSATGAFTPLRSDAKPSFVLMDIEGSRIVVYVYELLPGDELKVDKIVWNKDESTS</sequence>
<gene>
    <name evidence="7" type="ORF">PPRO1471_LOCUS3529</name>
</gene>
<dbReference type="AlphaFoldDB" id="A0A7S2F576"/>
<reference evidence="7" key="1">
    <citation type="submission" date="2021-01" db="EMBL/GenBank/DDBJ databases">
        <authorList>
            <person name="Corre E."/>
            <person name="Pelletier E."/>
            <person name="Niang G."/>
            <person name="Scheremetjew M."/>
            <person name="Finn R."/>
            <person name="Kale V."/>
            <person name="Holt S."/>
            <person name="Cochrane G."/>
            <person name="Meng A."/>
            <person name="Brown T."/>
            <person name="Cohen L."/>
        </authorList>
    </citation>
    <scope>NUCLEOTIDE SEQUENCE</scope>
    <source>
        <strain evidence="7">RCC733</strain>
    </source>
</reference>
<dbReference type="InterPro" id="IPR029052">
    <property type="entry name" value="Metallo-depent_PP-like"/>
</dbReference>
<dbReference type="PANTHER" id="PTHR11124">
    <property type="entry name" value="VACUOLAR SORTING PROTEIN VPS29"/>
    <property type="match status" value="1"/>
</dbReference>
<dbReference type="GO" id="GO:0030904">
    <property type="term" value="C:retromer complex"/>
    <property type="evidence" value="ECO:0007669"/>
    <property type="project" value="InterPro"/>
</dbReference>
<dbReference type="GO" id="GO:0005829">
    <property type="term" value="C:cytosol"/>
    <property type="evidence" value="ECO:0007669"/>
    <property type="project" value="GOC"/>
</dbReference>
<keyword evidence="4" id="KW-0653">Protein transport</keyword>
<dbReference type="NCBIfam" id="TIGR00040">
    <property type="entry name" value="yfcE"/>
    <property type="match status" value="1"/>
</dbReference>
<comment type="similarity">
    <text evidence="1 5">Belongs to the VPS29 family.</text>
</comment>
<evidence type="ECO:0000256" key="4">
    <source>
        <dbReference type="ARBA" id="ARBA00022927"/>
    </source>
</evidence>
<dbReference type="EMBL" id="HBGR01005233">
    <property type="protein sequence ID" value="CAD9375780.1"/>
    <property type="molecule type" value="Transcribed_RNA"/>
</dbReference>
<dbReference type="GO" id="GO:0031410">
    <property type="term" value="C:cytoplasmic vesicle"/>
    <property type="evidence" value="ECO:0007669"/>
    <property type="project" value="UniProtKB-ARBA"/>
</dbReference>
<dbReference type="SUPFAM" id="SSF56300">
    <property type="entry name" value="Metallo-dependent phosphatases"/>
    <property type="match status" value="1"/>
</dbReference>
<feature type="domain" description="Calcineurin-like phosphoesterase" evidence="6">
    <location>
        <begin position="5"/>
        <end position="164"/>
    </location>
</feature>
<dbReference type="GO" id="GO:0015031">
    <property type="term" value="P:protein transport"/>
    <property type="evidence" value="ECO:0007669"/>
    <property type="project" value="UniProtKB-KW"/>
</dbReference>
<keyword evidence="3" id="KW-0813">Transport</keyword>
<evidence type="ECO:0000259" key="6">
    <source>
        <dbReference type="Pfam" id="PF12850"/>
    </source>
</evidence>
<dbReference type="GO" id="GO:0042147">
    <property type="term" value="P:retrograde transport, endosome to Golgi"/>
    <property type="evidence" value="ECO:0007669"/>
    <property type="project" value="InterPro"/>
</dbReference>
<organism evidence="7">
    <name type="scientific">Pycnococcus provasolii</name>
    <dbReference type="NCBI Taxonomy" id="41880"/>
    <lineage>
        <taxon>Eukaryota</taxon>
        <taxon>Viridiplantae</taxon>
        <taxon>Chlorophyta</taxon>
        <taxon>Pseudoscourfieldiophyceae</taxon>
        <taxon>Pseudoscourfieldiales</taxon>
        <taxon>Pycnococcaceae</taxon>
        <taxon>Pycnococcus</taxon>
    </lineage>
</organism>
<evidence type="ECO:0000256" key="2">
    <source>
        <dbReference type="ARBA" id="ARBA00017767"/>
    </source>
</evidence>
<proteinExistence type="inferred from homology"/>
<protein>
    <recommendedName>
        <fullName evidence="2 5">Vacuolar protein sorting-associated protein 29</fullName>
    </recommendedName>
</protein>
<dbReference type="Pfam" id="PF12850">
    <property type="entry name" value="Metallophos_2"/>
    <property type="match status" value="1"/>
</dbReference>
<dbReference type="Gene3D" id="3.60.21.10">
    <property type="match status" value="1"/>
</dbReference>
<evidence type="ECO:0000256" key="5">
    <source>
        <dbReference type="RuleBase" id="RU362040"/>
    </source>
</evidence>